<keyword evidence="2" id="KW-1185">Reference proteome</keyword>
<dbReference type="InterPro" id="IPR019276">
    <property type="entry name" value="DUF2303"/>
</dbReference>
<dbReference type="Pfam" id="PF10065">
    <property type="entry name" value="DUF2303"/>
    <property type="match status" value="1"/>
</dbReference>
<evidence type="ECO:0000313" key="2">
    <source>
        <dbReference type="Proteomes" id="UP001220395"/>
    </source>
</evidence>
<sequence length="311" mass="34511">MVDFTDPHGGVVAEARSLVEEYVKADILTAKEPGTGAEALVIRSGNDVRALSPLLFDLYREAPLHRHGTAVMLSLESLMAHVNRFKDAESVIFADDERTKPSMTAVLDYHPTGGPGTAPRFGKHRATFAFPMSDEWRAWLATDGKKMSMTDFAAFLEDRLPDLMMLIPGEDELSEDIQHLVNELGGPDIIAGPTRLMELARGLSVNEQSTVRQVVNLASGEGQVHWNATHTDDTGAPVKVPKVFMIGIPIFRHGLFWRIAARLRYRVNAGAIVFWYELFRLDRTFDAAFRGAINQVRAETDLPVFLGRPEA</sequence>
<proteinExistence type="predicted"/>
<organism evidence="1 2">
    <name type="scientific">Sphingomonas naphthae</name>
    <dbReference type="NCBI Taxonomy" id="1813468"/>
    <lineage>
        <taxon>Bacteria</taxon>
        <taxon>Pseudomonadati</taxon>
        <taxon>Pseudomonadota</taxon>
        <taxon>Alphaproteobacteria</taxon>
        <taxon>Sphingomonadales</taxon>
        <taxon>Sphingomonadaceae</taxon>
        <taxon>Sphingomonas</taxon>
    </lineage>
</organism>
<dbReference type="EMBL" id="CP117411">
    <property type="protein sequence ID" value="WCT73947.1"/>
    <property type="molecule type" value="Genomic_DNA"/>
</dbReference>
<protein>
    <submittedName>
        <fullName evidence="1">DUF2303 family protein</fullName>
    </submittedName>
</protein>
<accession>A0ABY7TMN7</accession>
<evidence type="ECO:0000313" key="1">
    <source>
        <dbReference type="EMBL" id="WCT73947.1"/>
    </source>
</evidence>
<name>A0ABY7TMN7_9SPHN</name>
<gene>
    <name evidence="1" type="ORF">PQ455_01560</name>
</gene>
<dbReference type="Proteomes" id="UP001220395">
    <property type="component" value="Chromosome"/>
</dbReference>
<dbReference type="RefSeq" id="WP_273688599.1">
    <property type="nucleotide sequence ID" value="NZ_CP117411.1"/>
</dbReference>
<reference evidence="1 2" key="1">
    <citation type="submission" date="2023-02" db="EMBL/GenBank/DDBJ databases">
        <title>Genome sequence of Sphingomonas naphthae.</title>
        <authorList>
            <person name="Kim S."/>
            <person name="Heo J."/>
            <person name="Kwon S.-W."/>
        </authorList>
    </citation>
    <scope>NUCLEOTIDE SEQUENCE [LARGE SCALE GENOMIC DNA]</scope>
    <source>
        <strain evidence="1 2">KACC 18716</strain>
    </source>
</reference>